<sequence length="379" mass="39196">MSGMSGAVPLGRPSLGAAELAAVEEVFRSGWVAGAGPACRAFEEEFAEACGVGHAVAVANCTAGLHLALLGYGVGQGDEVIVADYTFPATGHAVLYTGATPVFADVLPDTATVDPEAVAALIGPRTVGIIAVDAAGMPADYEALGALAERHGLFLVEDAACAAGATYRGRPAGSLAPVAAFSFHGRKGITCGEGGAVVTDDADLAAKVRKLAAFGLESAWSRQGRTELPIPVFDQAGYNYKLSDVAAAIMRVQLSRLPELVGRRRAVADTYAALLADADGLAAPVEPDDRTTSWQSYIVTLAPDVDRGKVAAHLREQEIGCNFGTYASHVQPVYGTTAPCPVSADLFARHLAIPMHSELTDAEAERVAIALRKAVENAR</sequence>
<dbReference type="EMBL" id="BAABHS010000013">
    <property type="protein sequence ID" value="GAA4970659.1"/>
    <property type="molecule type" value="Genomic_DNA"/>
</dbReference>
<dbReference type="InterPro" id="IPR015421">
    <property type="entry name" value="PyrdxlP-dep_Trfase_major"/>
</dbReference>
<proteinExistence type="inferred from homology"/>
<organism evidence="6 7">
    <name type="scientific">Yinghuangia aomiensis</name>
    <dbReference type="NCBI Taxonomy" id="676205"/>
    <lineage>
        <taxon>Bacteria</taxon>
        <taxon>Bacillati</taxon>
        <taxon>Actinomycetota</taxon>
        <taxon>Actinomycetes</taxon>
        <taxon>Kitasatosporales</taxon>
        <taxon>Streptomycetaceae</taxon>
        <taxon>Yinghuangia</taxon>
    </lineage>
</organism>
<dbReference type="PIRSF" id="PIRSF000390">
    <property type="entry name" value="PLP_StrS"/>
    <property type="match status" value="1"/>
</dbReference>
<dbReference type="PANTHER" id="PTHR30244:SF34">
    <property type="entry name" value="DTDP-4-AMINO-4,6-DIDEOXYGALACTOSE TRANSAMINASE"/>
    <property type="match status" value="1"/>
</dbReference>
<evidence type="ECO:0000256" key="3">
    <source>
        <dbReference type="ARBA" id="ARBA00022898"/>
    </source>
</evidence>
<dbReference type="Pfam" id="PF01041">
    <property type="entry name" value="DegT_DnrJ_EryC1"/>
    <property type="match status" value="1"/>
</dbReference>
<dbReference type="RefSeq" id="WP_425585008.1">
    <property type="nucleotide sequence ID" value="NZ_BAABHS010000013.1"/>
</dbReference>
<comment type="similarity">
    <text evidence="4">Belongs to the DegT/DnrJ/EryC1 family. L-glutamine:2-deoxy-scyllo-inosose/scyllo-inosose aminotransferase subfamily.</text>
</comment>
<comment type="caution">
    <text evidence="6">The sequence shown here is derived from an EMBL/GenBank/DDBJ whole genome shotgun (WGS) entry which is preliminary data.</text>
</comment>
<name>A0ABP9HH37_9ACTN</name>
<protein>
    <submittedName>
        <fullName evidence="6">DegT/DnrJ/EryC1/StrS family aminotransferase</fullName>
    </submittedName>
</protein>
<evidence type="ECO:0000313" key="6">
    <source>
        <dbReference type="EMBL" id="GAA4970659.1"/>
    </source>
</evidence>
<dbReference type="Proteomes" id="UP001500466">
    <property type="component" value="Unassembled WGS sequence"/>
</dbReference>
<evidence type="ECO:0000256" key="4">
    <source>
        <dbReference type="ARBA" id="ARBA00038398"/>
    </source>
</evidence>
<dbReference type="Gene3D" id="3.40.640.10">
    <property type="entry name" value="Type I PLP-dependent aspartate aminotransferase-like (Major domain)"/>
    <property type="match status" value="1"/>
</dbReference>
<keyword evidence="2 6" id="KW-0808">Transferase</keyword>
<dbReference type="GO" id="GO:0008483">
    <property type="term" value="F:transaminase activity"/>
    <property type="evidence" value="ECO:0007669"/>
    <property type="project" value="UniProtKB-KW"/>
</dbReference>
<keyword evidence="7" id="KW-1185">Reference proteome</keyword>
<dbReference type="InterPro" id="IPR015422">
    <property type="entry name" value="PyrdxlP-dep_Trfase_small"/>
</dbReference>
<keyword evidence="2 6" id="KW-0032">Aminotransferase</keyword>
<dbReference type="CDD" id="cd00616">
    <property type="entry name" value="AHBA_syn"/>
    <property type="match status" value="1"/>
</dbReference>
<dbReference type="InterPro" id="IPR015424">
    <property type="entry name" value="PyrdxlP-dep_Trfase"/>
</dbReference>
<evidence type="ECO:0000256" key="5">
    <source>
        <dbReference type="RuleBase" id="RU004508"/>
    </source>
</evidence>
<comment type="cofactor">
    <cofactor evidence="1">
        <name>pyridoxal 5'-phosphate</name>
        <dbReference type="ChEBI" id="CHEBI:597326"/>
    </cofactor>
</comment>
<evidence type="ECO:0000256" key="1">
    <source>
        <dbReference type="ARBA" id="ARBA00001933"/>
    </source>
</evidence>
<dbReference type="PANTHER" id="PTHR30244">
    <property type="entry name" value="TRANSAMINASE"/>
    <property type="match status" value="1"/>
</dbReference>
<evidence type="ECO:0000313" key="7">
    <source>
        <dbReference type="Proteomes" id="UP001500466"/>
    </source>
</evidence>
<reference evidence="7" key="1">
    <citation type="journal article" date="2019" name="Int. J. Syst. Evol. Microbiol.">
        <title>The Global Catalogue of Microorganisms (GCM) 10K type strain sequencing project: providing services to taxonomists for standard genome sequencing and annotation.</title>
        <authorList>
            <consortium name="The Broad Institute Genomics Platform"/>
            <consortium name="The Broad Institute Genome Sequencing Center for Infectious Disease"/>
            <person name="Wu L."/>
            <person name="Ma J."/>
        </authorList>
    </citation>
    <scope>NUCLEOTIDE SEQUENCE [LARGE SCALE GENOMIC DNA]</scope>
    <source>
        <strain evidence="7">JCM 17986</strain>
    </source>
</reference>
<dbReference type="Gene3D" id="3.90.1150.10">
    <property type="entry name" value="Aspartate Aminotransferase, domain 1"/>
    <property type="match status" value="1"/>
</dbReference>
<accession>A0ABP9HH37</accession>
<gene>
    <name evidence="6" type="ORF">GCM10023205_40380</name>
</gene>
<keyword evidence="3 5" id="KW-0663">Pyridoxal phosphate</keyword>
<dbReference type="SUPFAM" id="SSF53383">
    <property type="entry name" value="PLP-dependent transferases"/>
    <property type="match status" value="1"/>
</dbReference>
<evidence type="ECO:0000256" key="2">
    <source>
        <dbReference type="ARBA" id="ARBA00022576"/>
    </source>
</evidence>
<dbReference type="InterPro" id="IPR000653">
    <property type="entry name" value="DegT/StrS_aminotransferase"/>
</dbReference>